<proteinExistence type="predicted"/>
<dbReference type="Proteomes" id="UP000188637">
    <property type="component" value="Unassembled WGS sequence"/>
</dbReference>
<evidence type="ECO:0000313" key="1">
    <source>
        <dbReference type="EMBL" id="ONI45388.1"/>
    </source>
</evidence>
<protein>
    <submittedName>
        <fullName evidence="1">Uncharacterized protein</fullName>
    </submittedName>
</protein>
<comment type="caution">
    <text evidence="1">The sequence shown here is derived from an EMBL/GenBank/DDBJ whole genome shotgun (WGS) entry which is preliminary data.</text>
</comment>
<keyword evidence="2" id="KW-1185">Reference proteome</keyword>
<gene>
    <name evidence="1" type="ORF">AN640_04635</name>
</gene>
<organism evidence="1 2">
    <name type="scientific">Candidatus Epulonipiscium fishelsonii</name>
    <dbReference type="NCBI Taxonomy" id="77094"/>
    <lineage>
        <taxon>Bacteria</taxon>
        <taxon>Bacillati</taxon>
        <taxon>Bacillota</taxon>
        <taxon>Clostridia</taxon>
        <taxon>Lachnospirales</taxon>
        <taxon>Lachnospiraceae</taxon>
        <taxon>Candidatus Epulonipiscium</taxon>
    </lineage>
</organism>
<sequence length="238" mass="27056">MIEIKNLNIAFKRNVILKNINLKMEPHKIYGVIGKNGAGKTTLLNAIAGGFPKVKGTIRINGIDPYSDATVLDKVCFVREDMFYAFKTVTVKNYFKSYKILYPKFDMSLAFKLATHFKIPLKKTFGNLSNGLQTIVIDLVGMCSMAEIIIFDEPTIGLDATNRVQFYEILLQHFATHQQTIIISTHQINETQNLFNHIVIVKEGEIAVDSEMDNLDCNPTELQEYFVELNKGEEFSYD</sequence>
<evidence type="ECO:0000313" key="2">
    <source>
        <dbReference type="Proteomes" id="UP000188637"/>
    </source>
</evidence>
<name>A0ACC8XJA7_9FIRM</name>
<accession>A0ACC8XJA7</accession>
<dbReference type="EMBL" id="LJHD01000063">
    <property type="protein sequence ID" value="ONI45388.1"/>
    <property type="molecule type" value="Genomic_DNA"/>
</dbReference>
<reference evidence="1" key="1">
    <citation type="submission" date="2016-08" db="EMBL/GenBank/DDBJ databases">
        <authorList>
            <person name="Ngugi D.K."/>
            <person name="Miyake S."/>
            <person name="Stingl U."/>
        </authorList>
    </citation>
    <scope>NUCLEOTIDE SEQUENCE</scope>
    <source>
        <strain evidence="1">SCG-D08WGA-EpuloA1</strain>
    </source>
</reference>